<feature type="compositionally biased region" description="Polar residues" evidence="5">
    <location>
        <begin position="530"/>
        <end position="539"/>
    </location>
</feature>
<dbReference type="PANTHER" id="PTHR46462">
    <property type="entry name" value="UPSET, ISOFORM A"/>
    <property type="match status" value="1"/>
</dbReference>
<dbReference type="InterPro" id="IPR001965">
    <property type="entry name" value="Znf_PHD"/>
</dbReference>
<reference evidence="7 8" key="1">
    <citation type="journal article" date="2014" name="BMC Genomics">
        <title>Genome sequencing of four Aureobasidium pullulans varieties: biotechnological potential, stress tolerance, and description of new species.</title>
        <authorList>
            <person name="Gostin Ar C."/>
            <person name="Ohm R.A."/>
            <person name="Kogej T."/>
            <person name="Sonjak S."/>
            <person name="Turk M."/>
            <person name="Zajc J."/>
            <person name="Zalar P."/>
            <person name="Grube M."/>
            <person name="Sun H."/>
            <person name="Han J."/>
            <person name="Sharma A."/>
            <person name="Chiniquy J."/>
            <person name="Ngan C.Y."/>
            <person name="Lipzen A."/>
            <person name="Barry K."/>
            <person name="Grigoriev I.V."/>
            <person name="Gunde-Cimerman N."/>
        </authorList>
    </citation>
    <scope>NUCLEOTIDE SEQUENCE [LARGE SCALE GENOMIC DNA]</scope>
    <source>
        <strain evidence="7 8">EXF-2481</strain>
    </source>
</reference>
<feature type="compositionally biased region" description="Low complexity" evidence="5">
    <location>
        <begin position="34"/>
        <end position="51"/>
    </location>
</feature>
<keyword evidence="8" id="KW-1185">Reference proteome</keyword>
<dbReference type="GO" id="GO:0008270">
    <property type="term" value="F:zinc ion binding"/>
    <property type="evidence" value="ECO:0007669"/>
    <property type="project" value="UniProtKB-KW"/>
</dbReference>
<dbReference type="Gene3D" id="2.170.270.10">
    <property type="entry name" value="SET domain"/>
    <property type="match status" value="1"/>
</dbReference>
<gene>
    <name evidence="7" type="ORF">AUEXF2481DRAFT_23</name>
</gene>
<keyword evidence="4" id="KW-0156">Chromatin regulator</keyword>
<keyword evidence="2" id="KW-0863">Zinc-finger</keyword>
<keyword evidence="1" id="KW-0479">Metal-binding</keyword>
<dbReference type="OrthoDB" id="1928087at2759"/>
<evidence type="ECO:0000256" key="2">
    <source>
        <dbReference type="ARBA" id="ARBA00022771"/>
    </source>
</evidence>
<name>A0A074Z116_AURSE</name>
<dbReference type="SMART" id="SM00317">
    <property type="entry name" value="SET"/>
    <property type="match status" value="1"/>
</dbReference>
<dbReference type="AlphaFoldDB" id="A0A074Z116"/>
<feature type="region of interest" description="Disordered" evidence="5">
    <location>
        <begin position="34"/>
        <end position="54"/>
    </location>
</feature>
<dbReference type="Gene3D" id="3.30.40.10">
    <property type="entry name" value="Zinc/RING finger domain, C3HC4 (zinc finger)"/>
    <property type="match status" value="1"/>
</dbReference>
<evidence type="ECO:0000313" key="8">
    <source>
        <dbReference type="Proteomes" id="UP000030641"/>
    </source>
</evidence>
<sequence length="953" mass="104972">MTTIGSWIMTDIPPPLNALAAAARQQHHPLSTLPFAAAPSAPRRSAQPPIDDGIEEDDGEIICICGMRHDDGFSVQCETCNNWQHMICYYPTEADRPGEHQKHYCFDCQPRWLDADQAKERQKKQIQRQALDSRRPGPKHRKKQKESPSAVNGSLLQGRERKSASPRDQPPPAKRPKTGHRSSAAANHAPTSRKRNGTITTARSPSPDPSRPIIPWYSEEFYRLYSQVSSHVETETNLMNNIAVTNSLSEWLKNPAVVEKDTNGLAQNDIFLRWDGSFEDMPGRPEVAVHWEADPNFTDQAEPPKWPCLTVEQDISKRTFIGELRGHIGYKEEYMNDPDSRWSSLRHAEPFVFFHPQLPIYIDARQEGTMFRYVRRSCRPNTEIQTIITDGTNYHFCFMATKDLQSGEEITVAWQTDDTIKAMYAERGIVHGDVPADIKYAIAMWVSNVLANCGPCACNGEGCLMARFDRRGQPQPVEPTETAPAPIKVPKARRKKTSNNLSPIDLNRNSHSRSGSEARKVEVEDDMTDTRSVSGSFRASASRDITPGTHYSAVIPEMSEREKKKLMREEEMFRRQEEESGRQKKKRHSGATPLLPQSSTLSSSKQQSSEPSSSRRGTISKRPSKPSRSGKQSESTRPVYVDSSVQCDMDNDDPPGPPMPTPPKKKQYLSVTQRLLRRCASNNLKRKAESETPEDAPTTNGVHPDEDMDIDNADQSPTSVGAASRATPLSPVSVKHADVNMTEAAPVHPASLSPAFGPVDANMQEMDDEHTQATPPPNGHAASSYSSASPSTSKSGLPSHPPMDPPPPPWPQKDVPSMGEVLPASPEFKDTRLEMHLTMPPPLNSATSPTLLSQSPATMTPGLSNIPLFSPSVSAAVNPSPARKKLSLSDYTKRNKVHQPRDISPAASLTDSVSAKDKESILNGVAVTDSPASEQAIDAAVPAGSQESVVPPA</sequence>
<feature type="domain" description="SET" evidence="6">
    <location>
        <begin position="285"/>
        <end position="415"/>
    </location>
</feature>
<feature type="region of interest" description="Disordered" evidence="5">
    <location>
        <begin position="473"/>
        <end position="858"/>
    </location>
</feature>
<dbReference type="GO" id="GO:0034967">
    <property type="term" value="C:Set3 complex"/>
    <property type="evidence" value="ECO:0007669"/>
    <property type="project" value="TreeGrafter"/>
</dbReference>
<evidence type="ECO:0000256" key="4">
    <source>
        <dbReference type="ARBA" id="ARBA00022853"/>
    </source>
</evidence>
<dbReference type="GO" id="GO:0006355">
    <property type="term" value="P:regulation of DNA-templated transcription"/>
    <property type="evidence" value="ECO:0007669"/>
    <property type="project" value="TreeGrafter"/>
</dbReference>
<feature type="compositionally biased region" description="Polar residues" evidence="5">
    <location>
        <begin position="498"/>
        <end position="513"/>
    </location>
</feature>
<feature type="region of interest" description="Disordered" evidence="5">
    <location>
        <begin position="875"/>
        <end position="916"/>
    </location>
</feature>
<evidence type="ECO:0000256" key="1">
    <source>
        <dbReference type="ARBA" id="ARBA00022723"/>
    </source>
</evidence>
<evidence type="ECO:0000313" key="7">
    <source>
        <dbReference type="EMBL" id="KER00058.1"/>
    </source>
</evidence>
<dbReference type="SMART" id="SM00249">
    <property type="entry name" value="PHD"/>
    <property type="match status" value="1"/>
</dbReference>
<feature type="compositionally biased region" description="Pro residues" evidence="5">
    <location>
        <begin position="799"/>
        <end position="811"/>
    </location>
</feature>
<feature type="compositionally biased region" description="Low complexity" evidence="5">
    <location>
        <begin position="593"/>
        <end position="614"/>
    </location>
</feature>
<protein>
    <recommendedName>
        <fullName evidence="6">SET domain-containing protein</fullName>
    </recommendedName>
</protein>
<dbReference type="Pfam" id="PF00628">
    <property type="entry name" value="PHD"/>
    <property type="match status" value="1"/>
</dbReference>
<dbReference type="InterPro" id="IPR013083">
    <property type="entry name" value="Znf_RING/FYVE/PHD"/>
</dbReference>
<organism evidence="7 8">
    <name type="scientific">Aureobasidium subglaciale (strain EXF-2481)</name>
    <name type="common">Aureobasidium pullulans var. subglaciale</name>
    <dbReference type="NCBI Taxonomy" id="1043005"/>
    <lineage>
        <taxon>Eukaryota</taxon>
        <taxon>Fungi</taxon>
        <taxon>Dikarya</taxon>
        <taxon>Ascomycota</taxon>
        <taxon>Pezizomycotina</taxon>
        <taxon>Dothideomycetes</taxon>
        <taxon>Dothideomycetidae</taxon>
        <taxon>Dothideales</taxon>
        <taxon>Saccotheciaceae</taxon>
        <taxon>Aureobasidium</taxon>
    </lineage>
</organism>
<dbReference type="HOGENOM" id="CLU_009510_1_0_1"/>
<dbReference type="PANTHER" id="PTHR46462:SF3">
    <property type="entry name" value="UPSET, ISOFORM A"/>
    <property type="match status" value="1"/>
</dbReference>
<keyword evidence="3" id="KW-0862">Zinc</keyword>
<dbReference type="SUPFAM" id="SSF82199">
    <property type="entry name" value="SET domain"/>
    <property type="match status" value="1"/>
</dbReference>
<evidence type="ECO:0000256" key="5">
    <source>
        <dbReference type="SAM" id="MobiDB-lite"/>
    </source>
</evidence>
<dbReference type="SUPFAM" id="SSF57903">
    <property type="entry name" value="FYVE/PHD zinc finger"/>
    <property type="match status" value="1"/>
</dbReference>
<evidence type="ECO:0000256" key="3">
    <source>
        <dbReference type="ARBA" id="ARBA00022833"/>
    </source>
</evidence>
<dbReference type="PROSITE" id="PS50280">
    <property type="entry name" value="SET"/>
    <property type="match status" value="1"/>
</dbReference>
<dbReference type="InterPro" id="IPR046341">
    <property type="entry name" value="SET_dom_sf"/>
</dbReference>
<dbReference type="GO" id="GO:0006325">
    <property type="term" value="P:chromatin organization"/>
    <property type="evidence" value="ECO:0007669"/>
    <property type="project" value="UniProtKB-KW"/>
</dbReference>
<proteinExistence type="predicted"/>
<dbReference type="EMBL" id="KL584749">
    <property type="protein sequence ID" value="KER00058.1"/>
    <property type="molecule type" value="Genomic_DNA"/>
</dbReference>
<dbReference type="InterPro" id="IPR011011">
    <property type="entry name" value="Znf_FYVE_PHD"/>
</dbReference>
<dbReference type="RefSeq" id="XP_013348519.1">
    <property type="nucleotide sequence ID" value="XM_013493065.1"/>
</dbReference>
<dbReference type="OMA" id="IKCICSF"/>
<feature type="region of interest" description="Disordered" evidence="5">
    <location>
        <begin position="117"/>
        <end position="212"/>
    </location>
</feature>
<dbReference type="InterPro" id="IPR019787">
    <property type="entry name" value="Znf_PHD-finger"/>
</dbReference>
<evidence type="ECO:0000259" key="6">
    <source>
        <dbReference type="PROSITE" id="PS50280"/>
    </source>
</evidence>
<feature type="compositionally biased region" description="Polar residues" evidence="5">
    <location>
        <begin position="844"/>
        <end position="858"/>
    </location>
</feature>
<dbReference type="Proteomes" id="UP000030641">
    <property type="component" value="Unassembled WGS sequence"/>
</dbReference>
<dbReference type="GeneID" id="25362675"/>
<dbReference type="GO" id="GO:0070210">
    <property type="term" value="C:Rpd3L-Expanded complex"/>
    <property type="evidence" value="ECO:0007669"/>
    <property type="project" value="TreeGrafter"/>
</dbReference>
<dbReference type="STRING" id="1043005.A0A074Z116"/>
<accession>A0A074Z116</accession>
<feature type="compositionally biased region" description="Low complexity" evidence="5">
    <location>
        <begin position="781"/>
        <end position="795"/>
    </location>
</feature>
<dbReference type="Pfam" id="PF00856">
    <property type="entry name" value="SET"/>
    <property type="match status" value="1"/>
</dbReference>
<dbReference type="InParanoid" id="A0A074Z116"/>
<dbReference type="InterPro" id="IPR001214">
    <property type="entry name" value="SET_dom"/>
</dbReference>
<feature type="compositionally biased region" description="Basic and acidic residues" evidence="5">
    <location>
        <begin position="558"/>
        <end position="582"/>
    </location>
</feature>